<dbReference type="SUPFAM" id="SSF53155">
    <property type="entry name" value="Methylated DNA-protein cysteine methyltransferase domain"/>
    <property type="match status" value="1"/>
</dbReference>
<evidence type="ECO:0000256" key="7">
    <source>
        <dbReference type="ARBA" id="ARBA00049348"/>
    </source>
</evidence>
<keyword evidence="2 8" id="KW-0963">Cytoplasm</keyword>
<keyword evidence="6 8" id="KW-0234">DNA repair</keyword>
<dbReference type="InterPro" id="IPR008332">
    <property type="entry name" value="MethylG_MeTrfase_N"/>
</dbReference>
<evidence type="ECO:0000313" key="12">
    <source>
        <dbReference type="Proteomes" id="UP000677616"/>
    </source>
</evidence>
<comment type="similarity">
    <text evidence="8">Belongs to the MGMT family.</text>
</comment>
<reference evidence="11 12" key="1">
    <citation type="submission" date="2021-04" db="EMBL/GenBank/DDBJ databases">
        <title>Complete genome sequence of a novel Streptococcus species.</title>
        <authorList>
            <person name="Teng J.L.L."/>
        </authorList>
    </citation>
    <scope>NUCLEOTIDE SEQUENCE [LARGE SCALE GENOMIC DNA]</scope>
    <source>
        <strain evidence="11 12">HKU75</strain>
    </source>
</reference>
<comment type="miscellaneous">
    <text evidence="8">This enzyme catalyzes only one turnover and therefore is not strictly catalytic. According to one definition, an enzyme is a biocatalyst that acts repeatedly and over many reaction cycles.</text>
</comment>
<dbReference type="Gene3D" id="3.30.160.70">
    <property type="entry name" value="Methylated DNA-protein cysteine methyltransferase domain"/>
    <property type="match status" value="1"/>
</dbReference>
<dbReference type="CDD" id="cd06445">
    <property type="entry name" value="ATase"/>
    <property type="match status" value="1"/>
</dbReference>
<comment type="catalytic activity">
    <reaction evidence="7 8">
        <text>a 6-O-methyl-2'-deoxyguanosine in DNA + L-cysteinyl-[protein] = S-methyl-L-cysteinyl-[protein] + a 2'-deoxyguanosine in DNA</text>
        <dbReference type="Rhea" id="RHEA:24000"/>
        <dbReference type="Rhea" id="RHEA-COMP:10131"/>
        <dbReference type="Rhea" id="RHEA-COMP:10132"/>
        <dbReference type="Rhea" id="RHEA-COMP:11367"/>
        <dbReference type="Rhea" id="RHEA-COMP:11368"/>
        <dbReference type="ChEBI" id="CHEBI:29950"/>
        <dbReference type="ChEBI" id="CHEBI:82612"/>
        <dbReference type="ChEBI" id="CHEBI:85445"/>
        <dbReference type="ChEBI" id="CHEBI:85448"/>
        <dbReference type="EC" id="2.1.1.63"/>
    </reaction>
</comment>
<proteinExistence type="inferred from homology"/>
<dbReference type="PANTHER" id="PTHR10815">
    <property type="entry name" value="METHYLATED-DNA--PROTEIN-CYSTEINE METHYLTRANSFERASE"/>
    <property type="match status" value="1"/>
</dbReference>
<name>A0ABX7YNF7_9STRE</name>
<evidence type="ECO:0000259" key="9">
    <source>
        <dbReference type="Pfam" id="PF01035"/>
    </source>
</evidence>
<dbReference type="Pfam" id="PF01035">
    <property type="entry name" value="DNA_binding_1"/>
    <property type="match status" value="1"/>
</dbReference>
<protein>
    <recommendedName>
        <fullName evidence="8">Methylated-DNA--protein-cysteine methyltransferase</fullName>
        <ecNumber evidence="8">2.1.1.63</ecNumber>
    </recommendedName>
    <alternativeName>
        <fullName evidence="8">6-O-methylguanine-DNA methyltransferase</fullName>
        <shortName evidence="8">MGMT</shortName>
    </alternativeName>
    <alternativeName>
        <fullName evidence="8">O-6-methylguanine-DNA-alkyltransferase</fullName>
    </alternativeName>
</protein>
<dbReference type="EC" id="2.1.1.63" evidence="8"/>
<dbReference type="PROSITE" id="PS00374">
    <property type="entry name" value="MGMT"/>
    <property type="match status" value="1"/>
</dbReference>
<feature type="domain" description="Methylguanine DNA methyltransferase ribonuclease-like" evidence="10">
    <location>
        <begin position="9"/>
        <end position="81"/>
    </location>
</feature>
<sequence length="170" mass="18837">MKRAAPIFYKKRYSSPLGEMSLVVSDKGLRGVWFVGQKYFEAGLNQELLGESHPILEETARLLDAYFAGENVDFSSLPLDLEGTDFQQKVWAILRTIPAGQVTSYGQIAKDLNHPSPQAIGGAVGRNPISVLIPCHRVLNSQGKLTGYAGGLDKKMWLLQHENPRIEVKE</sequence>
<evidence type="ECO:0000256" key="4">
    <source>
        <dbReference type="ARBA" id="ARBA00022679"/>
    </source>
</evidence>
<dbReference type="InterPro" id="IPR036631">
    <property type="entry name" value="MGMT_N_sf"/>
</dbReference>
<evidence type="ECO:0000256" key="5">
    <source>
        <dbReference type="ARBA" id="ARBA00022763"/>
    </source>
</evidence>
<dbReference type="InterPro" id="IPR014048">
    <property type="entry name" value="MethylDNA_cys_MeTrfase_DNA-bd"/>
</dbReference>
<evidence type="ECO:0000256" key="6">
    <source>
        <dbReference type="ARBA" id="ARBA00023204"/>
    </source>
</evidence>
<dbReference type="Pfam" id="PF02870">
    <property type="entry name" value="Methyltransf_1N"/>
    <property type="match status" value="1"/>
</dbReference>
<keyword evidence="3 8" id="KW-0489">Methyltransferase</keyword>
<comment type="function">
    <text evidence="8">Involved in the cellular defense against the biological effects of O6-methylguanine (O6-MeG) and O4-methylthymine (O4-MeT) in DNA. Repairs the methylated nucleobase in DNA by stoichiometrically transferring the methyl group to a cysteine residue in the enzyme. This is a suicide reaction: the enzyme is irreversibly inactivated.</text>
</comment>
<dbReference type="NCBIfam" id="TIGR00589">
    <property type="entry name" value="ogt"/>
    <property type="match status" value="1"/>
</dbReference>
<keyword evidence="5 8" id="KW-0227">DNA damage</keyword>
<evidence type="ECO:0000259" key="10">
    <source>
        <dbReference type="Pfam" id="PF02870"/>
    </source>
</evidence>
<evidence type="ECO:0000256" key="8">
    <source>
        <dbReference type="HAMAP-Rule" id="MF_00772"/>
    </source>
</evidence>
<dbReference type="InterPro" id="IPR036217">
    <property type="entry name" value="MethylDNA_cys_MeTrfase_DNAb"/>
</dbReference>
<dbReference type="InterPro" id="IPR001497">
    <property type="entry name" value="MethylDNA_cys_MeTrfase_AS"/>
</dbReference>
<dbReference type="Gene3D" id="1.10.10.10">
    <property type="entry name" value="Winged helix-like DNA-binding domain superfamily/Winged helix DNA-binding domain"/>
    <property type="match status" value="1"/>
</dbReference>
<organism evidence="11 12">
    <name type="scientific">Streptococcus oriscaviae</name>
    <dbReference type="NCBI Taxonomy" id="2781599"/>
    <lineage>
        <taxon>Bacteria</taxon>
        <taxon>Bacillati</taxon>
        <taxon>Bacillota</taxon>
        <taxon>Bacilli</taxon>
        <taxon>Lactobacillales</taxon>
        <taxon>Streptococcaceae</taxon>
        <taxon>Streptococcus</taxon>
    </lineage>
</organism>
<evidence type="ECO:0000256" key="3">
    <source>
        <dbReference type="ARBA" id="ARBA00022603"/>
    </source>
</evidence>
<gene>
    <name evidence="11" type="ORF">INT76_02930</name>
</gene>
<dbReference type="InterPro" id="IPR036388">
    <property type="entry name" value="WH-like_DNA-bd_sf"/>
</dbReference>
<dbReference type="InterPro" id="IPR023546">
    <property type="entry name" value="MGMT"/>
</dbReference>
<dbReference type="SUPFAM" id="SSF46767">
    <property type="entry name" value="Methylated DNA-protein cysteine methyltransferase, C-terminal domain"/>
    <property type="match status" value="1"/>
</dbReference>
<dbReference type="EMBL" id="CP073084">
    <property type="protein sequence ID" value="QUE54854.1"/>
    <property type="molecule type" value="Genomic_DNA"/>
</dbReference>
<evidence type="ECO:0000256" key="2">
    <source>
        <dbReference type="ARBA" id="ARBA00022490"/>
    </source>
</evidence>
<dbReference type="Proteomes" id="UP000677616">
    <property type="component" value="Chromosome"/>
</dbReference>
<keyword evidence="4 8" id="KW-0808">Transferase</keyword>
<evidence type="ECO:0000313" key="11">
    <source>
        <dbReference type="EMBL" id="QUE54854.1"/>
    </source>
</evidence>
<dbReference type="PANTHER" id="PTHR10815:SF5">
    <property type="entry name" value="METHYLATED-DNA--PROTEIN-CYSTEINE METHYLTRANSFERASE"/>
    <property type="match status" value="1"/>
</dbReference>
<comment type="subcellular location">
    <subcellularLocation>
        <location evidence="8">Cytoplasm</location>
    </subcellularLocation>
</comment>
<feature type="domain" description="Methylated-DNA-[protein]-cysteine S-methyltransferase DNA binding" evidence="9">
    <location>
        <begin position="85"/>
        <end position="163"/>
    </location>
</feature>
<dbReference type="HAMAP" id="MF_00772">
    <property type="entry name" value="OGT"/>
    <property type="match status" value="1"/>
</dbReference>
<feature type="active site" description="Nucleophile; methyl group acceptor" evidence="8">
    <location>
        <position position="135"/>
    </location>
</feature>
<dbReference type="RefSeq" id="WP_212572007.1">
    <property type="nucleotide sequence ID" value="NZ_CP073084.1"/>
</dbReference>
<accession>A0ABX7YNF7</accession>
<keyword evidence="12" id="KW-1185">Reference proteome</keyword>
<evidence type="ECO:0000256" key="1">
    <source>
        <dbReference type="ARBA" id="ARBA00001286"/>
    </source>
</evidence>
<comment type="catalytic activity">
    <reaction evidence="1 8">
        <text>a 4-O-methyl-thymidine in DNA + L-cysteinyl-[protein] = a thymidine in DNA + S-methyl-L-cysteinyl-[protein]</text>
        <dbReference type="Rhea" id="RHEA:53428"/>
        <dbReference type="Rhea" id="RHEA-COMP:10131"/>
        <dbReference type="Rhea" id="RHEA-COMP:10132"/>
        <dbReference type="Rhea" id="RHEA-COMP:13555"/>
        <dbReference type="Rhea" id="RHEA-COMP:13556"/>
        <dbReference type="ChEBI" id="CHEBI:29950"/>
        <dbReference type="ChEBI" id="CHEBI:82612"/>
        <dbReference type="ChEBI" id="CHEBI:137386"/>
        <dbReference type="ChEBI" id="CHEBI:137387"/>
        <dbReference type="EC" id="2.1.1.63"/>
    </reaction>
</comment>